<keyword evidence="1" id="KW-0472">Membrane</keyword>
<protein>
    <submittedName>
        <fullName evidence="2">DUF3784 domain-containing protein</fullName>
    </submittedName>
</protein>
<dbReference type="OrthoDB" id="2082701at2"/>
<keyword evidence="1" id="KW-1133">Transmembrane helix</keyword>
<evidence type="ECO:0000313" key="3">
    <source>
        <dbReference type="Proteomes" id="UP000261080"/>
    </source>
</evidence>
<dbReference type="Proteomes" id="UP000261080">
    <property type="component" value="Unassembled WGS sequence"/>
</dbReference>
<keyword evidence="1" id="KW-0812">Transmembrane</keyword>
<proteinExistence type="predicted"/>
<name>A0A3E3K169_9FIRM</name>
<evidence type="ECO:0000313" key="2">
    <source>
        <dbReference type="EMBL" id="RGE86459.1"/>
    </source>
</evidence>
<reference evidence="2 3" key="1">
    <citation type="submission" date="2018-08" db="EMBL/GenBank/DDBJ databases">
        <title>A genome reference for cultivated species of the human gut microbiota.</title>
        <authorList>
            <person name="Zou Y."/>
            <person name="Xue W."/>
            <person name="Luo G."/>
        </authorList>
    </citation>
    <scope>NUCLEOTIDE SEQUENCE [LARGE SCALE GENOMIC DNA]</scope>
    <source>
        <strain evidence="2 3">AF37-2AT</strain>
    </source>
</reference>
<keyword evidence="3" id="KW-1185">Reference proteome</keyword>
<sequence length="124" mass="14593">MQRRRNMERVIVISVFLCMMMAALHVAHAVVFTILGEKCVWLIKSYRELPKEKRKCYDAALVVTGARNQLFLWALWFVAGAIVCFFVTPFLVIVFLGVWLAVFFSRRKFSEIRYEKYKKNNFSA</sequence>
<evidence type="ECO:0000256" key="1">
    <source>
        <dbReference type="SAM" id="Phobius"/>
    </source>
</evidence>
<comment type="caution">
    <text evidence="2">The sequence shown here is derived from an EMBL/GenBank/DDBJ whole genome shotgun (WGS) entry which is preliminary data.</text>
</comment>
<dbReference type="AlphaFoldDB" id="A0A3E3K169"/>
<gene>
    <name evidence="2" type="ORF">DW016_10390</name>
</gene>
<organism evidence="2 3">
    <name type="scientific">Sellimonas intestinalis</name>
    <dbReference type="NCBI Taxonomy" id="1653434"/>
    <lineage>
        <taxon>Bacteria</taxon>
        <taxon>Bacillati</taxon>
        <taxon>Bacillota</taxon>
        <taxon>Clostridia</taxon>
        <taxon>Lachnospirales</taxon>
        <taxon>Lachnospiraceae</taxon>
        <taxon>Sellimonas</taxon>
    </lineage>
</organism>
<feature type="transmembrane region" description="Helical" evidence="1">
    <location>
        <begin position="71"/>
        <end position="104"/>
    </location>
</feature>
<dbReference type="InterPro" id="IPR017259">
    <property type="entry name" value="UCP037672"/>
</dbReference>
<dbReference type="Pfam" id="PF12650">
    <property type="entry name" value="DUF3784"/>
    <property type="match status" value="1"/>
</dbReference>
<accession>A0A3E3K169</accession>
<dbReference type="EMBL" id="QVLX01000005">
    <property type="protein sequence ID" value="RGE86459.1"/>
    <property type="molecule type" value="Genomic_DNA"/>
</dbReference>